<evidence type="ECO:0000256" key="1">
    <source>
        <dbReference type="ARBA" id="ARBA00004613"/>
    </source>
</evidence>
<dbReference type="Ensembl" id="ENSPMGT00000008757.1">
    <property type="protein sequence ID" value="ENSPMGP00000008228.1"/>
    <property type="gene ID" value="ENSPMGG00000006820.1"/>
</dbReference>
<evidence type="ECO:0000313" key="6">
    <source>
        <dbReference type="Ensembl" id="ENSPMGP00000008228.1"/>
    </source>
</evidence>
<accession>A0A3B3ZU42</accession>
<keyword evidence="7" id="KW-1185">Reference proteome</keyword>
<comment type="similarity">
    <text evidence="2">Belongs to the parathyroid hormone family.</text>
</comment>
<dbReference type="PROSITE" id="PS00335">
    <property type="entry name" value="PARATHYROID"/>
    <property type="match status" value="1"/>
</dbReference>
<dbReference type="InterPro" id="IPR003626">
    <property type="entry name" value="PTH-rel"/>
</dbReference>
<evidence type="ECO:0008006" key="8">
    <source>
        <dbReference type="Google" id="ProtNLM"/>
    </source>
</evidence>
<evidence type="ECO:0000313" key="7">
    <source>
        <dbReference type="Proteomes" id="UP000261520"/>
    </source>
</evidence>
<evidence type="ECO:0000256" key="3">
    <source>
        <dbReference type="ARBA" id="ARBA00022525"/>
    </source>
</evidence>
<keyword evidence="5" id="KW-0372">Hormone</keyword>
<keyword evidence="3" id="KW-0964">Secreted</keyword>
<keyword evidence="4" id="KW-0165">Cleavage on pair of basic residues</keyword>
<dbReference type="GO" id="GO:0005179">
    <property type="term" value="F:hormone activity"/>
    <property type="evidence" value="ECO:0007669"/>
    <property type="project" value="UniProtKB-KW"/>
</dbReference>
<dbReference type="PANTHER" id="PTHR17223:SF0">
    <property type="entry name" value="PARATHYROID HORMONE-RELATED PROTEIN"/>
    <property type="match status" value="1"/>
</dbReference>
<dbReference type="SMART" id="SM00087">
    <property type="entry name" value="PTH"/>
    <property type="match status" value="1"/>
</dbReference>
<dbReference type="PANTHER" id="PTHR17223">
    <property type="entry name" value="PARATHYROID HORMONE-RELATED"/>
    <property type="match status" value="1"/>
</dbReference>
<proteinExistence type="inferred from homology"/>
<dbReference type="GO" id="GO:0005576">
    <property type="term" value="C:extracellular region"/>
    <property type="evidence" value="ECO:0007669"/>
    <property type="project" value="UniProtKB-SubCell"/>
</dbReference>
<dbReference type="Pfam" id="PF01279">
    <property type="entry name" value="Parathyroid"/>
    <property type="match status" value="1"/>
</dbReference>
<comment type="subcellular location">
    <subcellularLocation>
        <location evidence="1">Secreted</location>
    </subcellularLocation>
</comment>
<reference evidence="6" key="1">
    <citation type="submission" date="2025-08" db="UniProtKB">
        <authorList>
            <consortium name="Ensembl"/>
        </authorList>
    </citation>
    <scope>IDENTIFICATION</scope>
</reference>
<organism evidence="6 7">
    <name type="scientific">Periophthalmus magnuspinnatus</name>
    <dbReference type="NCBI Taxonomy" id="409849"/>
    <lineage>
        <taxon>Eukaryota</taxon>
        <taxon>Metazoa</taxon>
        <taxon>Chordata</taxon>
        <taxon>Craniata</taxon>
        <taxon>Vertebrata</taxon>
        <taxon>Euteleostomi</taxon>
        <taxon>Actinopterygii</taxon>
        <taxon>Neopterygii</taxon>
        <taxon>Teleostei</taxon>
        <taxon>Neoteleostei</taxon>
        <taxon>Acanthomorphata</taxon>
        <taxon>Gobiaria</taxon>
        <taxon>Gobiiformes</taxon>
        <taxon>Gobioidei</taxon>
        <taxon>Gobiidae</taxon>
        <taxon>Oxudercinae</taxon>
        <taxon>Periophthalmus</taxon>
    </lineage>
</organism>
<sequence>FFFSWRGQFKIVLMFTARIIPRTHCPLLPPRRAVSEHQLMHDRGRTVQSLKRLIWLSSAIEGLHTAQARGLDPGLDHGLGLDQGLGLDHGLGLDLDLRPDTANMERMKSLLREFFKSVKQ</sequence>
<dbReference type="AlphaFoldDB" id="A0A3B3ZU42"/>
<reference evidence="6" key="2">
    <citation type="submission" date="2025-09" db="UniProtKB">
        <authorList>
            <consortium name="Ensembl"/>
        </authorList>
    </citation>
    <scope>IDENTIFICATION</scope>
</reference>
<name>A0A3B3ZU42_9GOBI</name>
<dbReference type="InterPro" id="IPR001415">
    <property type="entry name" value="PTH/PTH-rel"/>
</dbReference>
<dbReference type="Proteomes" id="UP000261520">
    <property type="component" value="Unplaced"/>
</dbReference>
<evidence type="ECO:0000256" key="2">
    <source>
        <dbReference type="ARBA" id="ARBA00006307"/>
    </source>
</evidence>
<evidence type="ECO:0000256" key="4">
    <source>
        <dbReference type="ARBA" id="ARBA00022685"/>
    </source>
</evidence>
<evidence type="ECO:0000256" key="5">
    <source>
        <dbReference type="ARBA" id="ARBA00022702"/>
    </source>
</evidence>
<dbReference type="GO" id="GO:0030282">
    <property type="term" value="P:bone mineralization"/>
    <property type="evidence" value="ECO:0007669"/>
    <property type="project" value="InterPro"/>
</dbReference>
<protein>
    <recommendedName>
        <fullName evidence="8">Parathyroid hormone-like hormone a</fullName>
    </recommendedName>
</protein>